<keyword evidence="2" id="KW-0812">Transmembrane</keyword>
<feature type="compositionally biased region" description="Low complexity" evidence="1">
    <location>
        <begin position="151"/>
        <end position="160"/>
    </location>
</feature>
<comment type="caution">
    <text evidence="3">The sequence shown here is derived from an EMBL/GenBank/DDBJ whole genome shotgun (WGS) entry which is preliminary data.</text>
</comment>
<evidence type="ECO:0000313" key="3">
    <source>
        <dbReference type="EMBL" id="MEO9247883.1"/>
    </source>
</evidence>
<accession>A0ABV0IIQ8</accession>
<name>A0ABV0IIQ8_9MICC</name>
<dbReference type="RefSeq" id="WP_309811147.1">
    <property type="nucleotide sequence ID" value="NZ_JBDXMX010000003.1"/>
</dbReference>
<sequence length="230" mass="23467">MTRTAQSMPRDADRPATSAAAPESGFRVKWDRTALAAIALVAALTFIGTGLAAAFGAGTLLVAGISAVVAVAAVAALRTLAVLDRKKRADRRIEDAFDEAMSPTLPAADPVTTAAGSTAVFDAASGNSRPAASTPAGRTSSPSADREDAAPAEAAGPDAAVLPSVPRPTYLDAGEARRPEPAPLMPPEAPMASPGVKLKSGVSAEYRAKVEATANRTLDLDKVLERRRAV</sequence>
<proteinExistence type="predicted"/>
<evidence type="ECO:0000256" key="1">
    <source>
        <dbReference type="SAM" id="MobiDB-lite"/>
    </source>
</evidence>
<evidence type="ECO:0000313" key="4">
    <source>
        <dbReference type="Proteomes" id="UP001484097"/>
    </source>
</evidence>
<gene>
    <name evidence="3" type="ORF">ABDK96_09335</name>
</gene>
<organism evidence="3 4">
    <name type="scientific">Citricoccus nitrophenolicus</name>
    <dbReference type="NCBI Taxonomy" id="863575"/>
    <lineage>
        <taxon>Bacteria</taxon>
        <taxon>Bacillati</taxon>
        <taxon>Actinomycetota</taxon>
        <taxon>Actinomycetes</taxon>
        <taxon>Micrococcales</taxon>
        <taxon>Micrococcaceae</taxon>
        <taxon>Citricoccus</taxon>
    </lineage>
</organism>
<evidence type="ECO:0000256" key="2">
    <source>
        <dbReference type="SAM" id="Phobius"/>
    </source>
</evidence>
<dbReference type="EMBL" id="JBDXMX010000003">
    <property type="protein sequence ID" value="MEO9247883.1"/>
    <property type="molecule type" value="Genomic_DNA"/>
</dbReference>
<feature type="region of interest" description="Disordered" evidence="1">
    <location>
        <begin position="1"/>
        <end position="23"/>
    </location>
</feature>
<protein>
    <submittedName>
        <fullName evidence="3">Uncharacterized protein</fullName>
    </submittedName>
</protein>
<feature type="transmembrane region" description="Helical" evidence="2">
    <location>
        <begin position="34"/>
        <end position="55"/>
    </location>
</feature>
<reference evidence="3 4" key="1">
    <citation type="submission" date="2024-05" db="EMBL/GenBank/DDBJ databases">
        <authorList>
            <person name="Yi C."/>
        </authorList>
    </citation>
    <scope>NUCLEOTIDE SEQUENCE [LARGE SCALE GENOMIC DNA]</scope>
    <source>
        <strain evidence="3 4">XS13</strain>
    </source>
</reference>
<feature type="compositionally biased region" description="Polar residues" evidence="1">
    <location>
        <begin position="125"/>
        <end position="139"/>
    </location>
</feature>
<keyword evidence="2" id="KW-0472">Membrane</keyword>
<dbReference type="Proteomes" id="UP001484097">
    <property type="component" value="Unassembled WGS sequence"/>
</dbReference>
<keyword evidence="2" id="KW-1133">Transmembrane helix</keyword>
<keyword evidence="4" id="KW-1185">Reference proteome</keyword>
<feature type="transmembrane region" description="Helical" evidence="2">
    <location>
        <begin position="61"/>
        <end position="83"/>
    </location>
</feature>
<feature type="region of interest" description="Disordered" evidence="1">
    <location>
        <begin position="124"/>
        <end position="196"/>
    </location>
</feature>